<keyword evidence="2" id="KW-0732">Signal</keyword>
<proteinExistence type="predicted"/>
<evidence type="ECO:0000313" key="4">
    <source>
        <dbReference type="Proteomes" id="UP001172155"/>
    </source>
</evidence>
<organism evidence="3 4">
    <name type="scientific">Schizothecium vesticola</name>
    <dbReference type="NCBI Taxonomy" id="314040"/>
    <lineage>
        <taxon>Eukaryota</taxon>
        <taxon>Fungi</taxon>
        <taxon>Dikarya</taxon>
        <taxon>Ascomycota</taxon>
        <taxon>Pezizomycotina</taxon>
        <taxon>Sordariomycetes</taxon>
        <taxon>Sordariomycetidae</taxon>
        <taxon>Sordariales</taxon>
        <taxon>Schizotheciaceae</taxon>
        <taxon>Schizothecium</taxon>
    </lineage>
</organism>
<feature type="compositionally biased region" description="Low complexity" evidence="1">
    <location>
        <begin position="199"/>
        <end position="211"/>
    </location>
</feature>
<dbReference type="EMBL" id="JAUKUD010000005">
    <property type="protein sequence ID" value="KAK0743540.1"/>
    <property type="molecule type" value="Genomic_DNA"/>
</dbReference>
<gene>
    <name evidence="3" type="ORF">B0T18DRAFT_415415</name>
</gene>
<evidence type="ECO:0000256" key="2">
    <source>
        <dbReference type="SAM" id="SignalP"/>
    </source>
</evidence>
<sequence length="245" mass="25166">MLLSPLFPALFALLVSANSGPSSTQEVPLGPNKLAECTSCEPIWKTMVKCQSISGPAGLGKELKDCICVPNPDGWYGYMQQCRACLSNSNSNDFFDNLASMIGQLLTSCTNAGGNVYNKDGGICATNAMWAQCTSLKDSRNDPSRVSWSSFERSTNQGDNKNATFVLNIEEPKAPGGASSSSNGAAVSQTGLPTASKVGSPATTGPQSTTTTVAPTSGAMLGYGSQIEHVVGLAAIAAGLGAGLL</sequence>
<comment type="caution">
    <text evidence="3">The sequence shown here is derived from an EMBL/GenBank/DDBJ whole genome shotgun (WGS) entry which is preliminary data.</text>
</comment>
<keyword evidence="4" id="KW-1185">Reference proteome</keyword>
<accession>A0AA40EQD5</accession>
<feature type="compositionally biased region" description="Low complexity" evidence="1">
    <location>
        <begin position="176"/>
        <end position="188"/>
    </location>
</feature>
<reference evidence="3" key="1">
    <citation type="submission" date="2023-06" db="EMBL/GenBank/DDBJ databases">
        <title>Genome-scale phylogeny and comparative genomics of the fungal order Sordariales.</title>
        <authorList>
            <consortium name="Lawrence Berkeley National Laboratory"/>
            <person name="Hensen N."/>
            <person name="Bonometti L."/>
            <person name="Westerberg I."/>
            <person name="Brannstrom I.O."/>
            <person name="Guillou S."/>
            <person name="Cros-Aarteil S."/>
            <person name="Calhoun S."/>
            <person name="Haridas S."/>
            <person name="Kuo A."/>
            <person name="Mondo S."/>
            <person name="Pangilinan J."/>
            <person name="Riley R."/>
            <person name="LaButti K."/>
            <person name="Andreopoulos B."/>
            <person name="Lipzen A."/>
            <person name="Chen C."/>
            <person name="Yanf M."/>
            <person name="Daum C."/>
            <person name="Ng V."/>
            <person name="Clum A."/>
            <person name="Steindorff A."/>
            <person name="Ohm R."/>
            <person name="Martin F."/>
            <person name="Silar P."/>
            <person name="Natvig D."/>
            <person name="Lalanne C."/>
            <person name="Gautier V."/>
            <person name="Ament-velasquez S.L."/>
            <person name="Kruys A."/>
            <person name="Hutchinson M.I."/>
            <person name="Powell A.J."/>
            <person name="Barry K."/>
            <person name="Miller A.N."/>
            <person name="Grigoriev I.V."/>
            <person name="Debuchy R."/>
            <person name="Gladieux P."/>
            <person name="Thoren M.H."/>
            <person name="Johannesson H."/>
        </authorList>
    </citation>
    <scope>NUCLEOTIDE SEQUENCE</scope>
    <source>
        <strain evidence="3">SMH3187-1</strain>
    </source>
</reference>
<feature type="chain" id="PRO_5041310939" evidence="2">
    <location>
        <begin position="18"/>
        <end position="245"/>
    </location>
</feature>
<dbReference type="Proteomes" id="UP001172155">
    <property type="component" value="Unassembled WGS sequence"/>
</dbReference>
<name>A0AA40EQD5_9PEZI</name>
<protein>
    <submittedName>
        <fullName evidence="3">Uncharacterized protein</fullName>
    </submittedName>
</protein>
<evidence type="ECO:0000313" key="3">
    <source>
        <dbReference type="EMBL" id="KAK0743540.1"/>
    </source>
</evidence>
<feature type="compositionally biased region" description="Polar residues" evidence="1">
    <location>
        <begin position="144"/>
        <end position="165"/>
    </location>
</feature>
<feature type="signal peptide" evidence="2">
    <location>
        <begin position="1"/>
        <end position="17"/>
    </location>
</feature>
<dbReference type="AlphaFoldDB" id="A0AA40EQD5"/>
<feature type="region of interest" description="Disordered" evidence="1">
    <location>
        <begin position="137"/>
        <end position="211"/>
    </location>
</feature>
<evidence type="ECO:0000256" key="1">
    <source>
        <dbReference type="SAM" id="MobiDB-lite"/>
    </source>
</evidence>